<evidence type="ECO:0008006" key="3">
    <source>
        <dbReference type="Google" id="ProtNLM"/>
    </source>
</evidence>
<dbReference type="EMBL" id="FMYV01000006">
    <property type="protein sequence ID" value="SDC70020.1"/>
    <property type="molecule type" value="Genomic_DNA"/>
</dbReference>
<proteinExistence type="predicted"/>
<name>A0A1G6NPX9_9BACT</name>
<evidence type="ECO:0000313" key="2">
    <source>
        <dbReference type="Proteomes" id="UP000199322"/>
    </source>
</evidence>
<gene>
    <name evidence="1" type="ORF">SAMN04488588_1623</name>
</gene>
<protein>
    <recommendedName>
        <fullName evidence="3">ABC transporter substrate-binding protein</fullName>
    </recommendedName>
</protein>
<dbReference type="Pfam" id="PF19538">
    <property type="entry name" value="DUF6062"/>
    <property type="match status" value="1"/>
</dbReference>
<sequence length="235" mass="28308">MKEVMNSILNEVFIIKEKIQEIPIWDAFNEDKECPVCVLKKQVEEKIMTRILGNDFFIDNRFTDDLKVFGFCDVHLDKLLKKQDRLTFGIILNRLMEQEIAQIESLKNKKKNIFKKKKDVEYLHDKECYVCHKIDEFMELYYDSIITLYKEKDDFKEKFVNSKGFCLEHFWKLYDSTNSKSFINDLLDVQLKTMKSTKEDLVYYLDKFDHKNDHLPWKNTRDSIERTIIKLNGEI</sequence>
<dbReference type="STRING" id="28234.SAMN04488588_1623"/>
<evidence type="ECO:0000313" key="1">
    <source>
        <dbReference type="EMBL" id="SDC70020.1"/>
    </source>
</evidence>
<keyword evidence="2" id="KW-1185">Reference proteome</keyword>
<accession>A0A1G6NPX9</accession>
<dbReference type="InterPro" id="IPR045706">
    <property type="entry name" value="DUF6062"/>
</dbReference>
<organism evidence="1 2">
    <name type="scientific">Geotoga petraea</name>
    <dbReference type="NCBI Taxonomy" id="28234"/>
    <lineage>
        <taxon>Bacteria</taxon>
        <taxon>Thermotogati</taxon>
        <taxon>Thermotogota</taxon>
        <taxon>Thermotogae</taxon>
        <taxon>Petrotogales</taxon>
        <taxon>Petrotogaceae</taxon>
        <taxon>Geotoga</taxon>
    </lineage>
</organism>
<dbReference type="RefSeq" id="WP_091404627.1">
    <property type="nucleotide sequence ID" value="NZ_FMYV01000006.1"/>
</dbReference>
<dbReference type="AlphaFoldDB" id="A0A1G6NPX9"/>
<reference evidence="1 2" key="1">
    <citation type="submission" date="2016-10" db="EMBL/GenBank/DDBJ databases">
        <authorList>
            <person name="de Groot N.N."/>
        </authorList>
    </citation>
    <scope>NUCLEOTIDE SEQUENCE [LARGE SCALE GENOMIC DNA]</scope>
    <source>
        <strain evidence="1 2">WG14</strain>
    </source>
</reference>
<dbReference type="Proteomes" id="UP000199322">
    <property type="component" value="Unassembled WGS sequence"/>
</dbReference>